<keyword evidence="2" id="KW-1185">Reference proteome</keyword>
<evidence type="ECO:0000313" key="1">
    <source>
        <dbReference type="EMBL" id="AMJ73280.1"/>
    </source>
</evidence>
<sequence>MEDIVTQRTHRKYVPHLPTMQALCELNYAHILRILPDCDTEELNYVFTVGDTLTYEIKIIESARYTSTLSLKQTSDDMPSYLTPSMTVRLYHDARMAEVINSQNTGALQPSYEYPNLKMRQRNEKQMVNIFLAEWLDFCRKLRPKVTSLA</sequence>
<protein>
    <submittedName>
        <fullName evidence="1">Cytoplasmic protein</fullName>
    </submittedName>
</protein>
<name>A0ABM5YGB6_9ALTE</name>
<dbReference type="PANTHER" id="PTHR38774">
    <property type="entry name" value="CYTOPLASMIC PROTEIN-RELATED"/>
    <property type="match status" value="1"/>
</dbReference>
<gene>
    <name evidence="1" type="ORF">AVL57_04405</name>
</gene>
<dbReference type="InterPro" id="IPR009659">
    <property type="entry name" value="DUF1249"/>
</dbReference>
<accession>A0ABM5YGB6</accession>
<proteinExistence type="predicted"/>
<evidence type="ECO:0000313" key="2">
    <source>
        <dbReference type="Proteomes" id="UP000056750"/>
    </source>
</evidence>
<dbReference type="Pfam" id="PF06853">
    <property type="entry name" value="DUF1249"/>
    <property type="match status" value="1"/>
</dbReference>
<dbReference type="Proteomes" id="UP000056750">
    <property type="component" value="Chromosome"/>
</dbReference>
<organism evidence="1 2">
    <name type="scientific">Alteromonas stellipolaris</name>
    <dbReference type="NCBI Taxonomy" id="233316"/>
    <lineage>
        <taxon>Bacteria</taxon>
        <taxon>Pseudomonadati</taxon>
        <taxon>Pseudomonadota</taxon>
        <taxon>Gammaproteobacteria</taxon>
        <taxon>Alteromonadales</taxon>
        <taxon>Alteromonadaceae</taxon>
        <taxon>Alteromonas/Salinimonas group</taxon>
        <taxon>Alteromonas</taxon>
    </lineage>
</organism>
<dbReference type="PANTHER" id="PTHR38774:SF1">
    <property type="entry name" value="CYTOPLASMIC PROTEIN"/>
    <property type="match status" value="1"/>
</dbReference>
<dbReference type="EMBL" id="CP013926">
    <property type="protein sequence ID" value="AMJ73280.1"/>
    <property type="molecule type" value="Genomic_DNA"/>
</dbReference>
<reference evidence="1 2" key="1">
    <citation type="submission" date="2015-12" db="EMBL/GenBank/DDBJ databases">
        <title>Intraspecies pangenome expansion in the marine bacterium Alteromonas.</title>
        <authorList>
            <person name="Lopez-Perez M."/>
            <person name="Rodriguez-Valera F."/>
        </authorList>
    </citation>
    <scope>NUCLEOTIDE SEQUENCE [LARGE SCALE GENOMIC DNA]</scope>
    <source>
        <strain evidence="1 2">LMG 21861</strain>
    </source>
</reference>